<feature type="domain" description="Peptidase S54 rhomboid" evidence="7">
    <location>
        <begin position="59"/>
        <end position="203"/>
    </location>
</feature>
<protein>
    <submittedName>
        <fullName evidence="8">Rhomboid family intramembrane serine protease</fullName>
    </submittedName>
</protein>
<evidence type="ECO:0000256" key="4">
    <source>
        <dbReference type="ARBA" id="ARBA00022989"/>
    </source>
</evidence>
<evidence type="ECO:0000256" key="6">
    <source>
        <dbReference type="ARBA" id="ARBA00060777"/>
    </source>
</evidence>
<reference evidence="8" key="2">
    <citation type="submission" date="2020-02" db="EMBL/GenBank/DDBJ databases">
        <authorList>
            <person name="Matsumoto Y."/>
            <person name="Motooka D."/>
            <person name="Nakamura S."/>
        </authorList>
    </citation>
    <scope>NUCLEOTIDE SEQUENCE</scope>
    <source>
        <strain evidence="8">JCM 13671</strain>
    </source>
</reference>
<evidence type="ECO:0000313" key="9">
    <source>
        <dbReference type="Proteomes" id="UP000466931"/>
    </source>
</evidence>
<dbReference type="Proteomes" id="UP000466931">
    <property type="component" value="Chromosome"/>
</dbReference>
<keyword evidence="4" id="KW-1133">Transmembrane helix</keyword>
<dbReference type="Gene3D" id="1.20.1540.10">
    <property type="entry name" value="Rhomboid-like"/>
    <property type="match status" value="1"/>
</dbReference>
<dbReference type="GO" id="GO:0006508">
    <property type="term" value="P:proteolysis"/>
    <property type="evidence" value="ECO:0007669"/>
    <property type="project" value="UniProtKB-KW"/>
</dbReference>
<dbReference type="RefSeq" id="WP_085154577.1">
    <property type="nucleotide sequence ID" value="NZ_AP022612.1"/>
</dbReference>
<keyword evidence="9" id="KW-1185">Reference proteome</keyword>
<dbReference type="Pfam" id="PF01694">
    <property type="entry name" value="Rhomboid"/>
    <property type="match status" value="1"/>
</dbReference>
<keyword evidence="3" id="KW-0812">Transmembrane</keyword>
<reference evidence="8" key="1">
    <citation type="journal article" date="2019" name="Emerg. Microbes Infect.">
        <title>Comprehensive subspecies identification of 175 nontuberculous mycobacteria species based on 7547 genomic profiles.</title>
        <authorList>
            <person name="Matsumoto Y."/>
            <person name="Kinjo T."/>
            <person name="Motooka D."/>
            <person name="Nabeya D."/>
            <person name="Jung N."/>
            <person name="Uechi K."/>
            <person name="Horii T."/>
            <person name="Iida T."/>
            <person name="Fujita J."/>
            <person name="Nakamura S."/>
        </authorList>
    </citation>
    <scope>NUCLEOTIDE SEQUENCE [LARGE SCALE GENOMIC DNA]</scope>
    <source>
        <strain evidence="8">JCM 13671</strain>
    </source>
</reference>
<evidence type="ECO:0000259" key="7">
    <source>
        <dbReference type="Pfam" id="PF01694"/>
    </source>
</evidence>
<dbReference type="AlphaFoldDB" id="A0A7I7XTL0"/>
<evidence type="ECO:0000256" key="2">
    <source>
        <dbReference type="ARBA" id="ARBA00022475"/>
    </source>
</evidence>
<keyword evidence="2" id="KW-1003">Cell membrane</keyword>
<evidence type="ECO:0000313" key="8">
    <source>
        <dbReference type="EMBL" id="BBZ32464.1"/>
    </source>
</evidence>
<dbReference type="EMBL" id="AP022612">
    <property type="protein sequence ID" value="BBZ32464.1"/>
    <property type="molecule type" value="Genomic_DNA"/>
</dbReference>
<sequence>MSSTTGFPAPQKPEKKSAWKVGGATILAFVALLYAIELVDQLFGHRLDANGIRPMEADGLWGIVFAPLLHANWAHLMANTVPALVLGFLMTLAGMGRFIYATAIIWILGGLGTWLIGNLGACGGLATNHIGASGLIFGWLAFLMIFGWFTRNAWEIVVGVVVLIFYGGILWGAIPELDRCNGVSWQGHLCGAVAGILAAYLLSGPERRARQQRRLQRSQPPYLTS</sequence>
<dbReference type="InterPro" id="IPR050925">
    <property type="entry name" value="Rhomboid_protease_S54"/>
</dbReference>
<dbReference type="FunFam" id="1.20.1540.10:FF:000029">
    <property type="entry name" value="Rhomboid protease 2"/>
    <property type="match status" value="1"/>
</dbReference>
<proteinExistence type="predicted"/>
<dbReference type="GO" id="GO:0005886">
    <property type="term" value="C:plasma membrane"/>
    <property type="evidence" value="ECO:0007669"/>
    <property type="project" value="UniProtKB-SubCell"/>
</dbReference>
<organism evidence="8 9">
    <name type="scientific">Mycolicibacterium confluentis</name>
    <dbReference type="NCBI Taxonomy" id="28047"/>
    <lineage>
        <taxon>Bacteria</taxon>
        <taxon>Bacillati</taxon>
        <taxon>Actinomycetota</taxon>
        <taxon>Actinomycetes</taxon>
        <taxon>Mycobacteriales</taxon>
        <taxon>Mycobacteriaceae</taxon>
        <taxon>Mycolicibacterium</taxon>
    </lineage>
</organism>
<gene>
    <name evidence="8" type="ORF">MCNF_10690</name>
</gene>
<dbReference type="InterPro" id="IPR022764">
    <property type="entry name" value="Peptidase_S54_rhomboid_dom"/>
</dbReference>
<accession>A0A7I7XTL0</accession>
<keyword evidence="5" id="KW-0472">Membrane</keyword>
<dbReference type="OrthoDB" id="465874at2"/>
<keyword evidence="8" id="KW-0378">Hydrolase</keyword>
<evidence type="ECO:0000256" key="1">
    <source>
        <dbReference type="ARBA" id="ARBA00004651"/>
    </source>
</evidence>
<comment type="similarity">
    <text evidence="6">To M.leprae ML1171.</text>
</comment>
<keyword evidence="8" id="KW-0645">Protease</keyword>
<evidence type="ECO:0000256" key="3">
    <source>
        <dbReference type="ARBA" id="ARBA00022692"/>
    </source>
</evidence>
<dbReference type="PANTHER" id="PTHR43731">
    <property type="entry name" value="RHOMBOID PROTEASE"/>
    <property type="match status" value="1"/>
</dbReference>
<dbReference type="GO" id="GO:0004252">
    <property type="term" value="F:serine-type endopeptidase activity"/>
    <property type="evidence" value="ECO:0007669"/>
    <property type="project" value="InterPro"/>
</dbReference>
<evidence type="ECO:0000256" key="5">
    <source>
        <dbReference type="ARBA" id="ARBA00023136"/>
    </source>
</evidence>
<dbReference type="SUPFAM" id="SSF144091">
    <property type="entry name" value="Rhomboid-like"/>
    <property type="match status" value="1"/>
</dbReference>
<comment type="subcellular location">
    <subcellularLocation>
        <location evidence="1">Cell membrane</location>
        <topology evidence="1">Multi-pass membrane protein</topology>
    </subcellularLocation>
</comment>
<dbReference type="InterPro" id="IPR035952">
    <property type="entry name" value="Rhomboid-like_sf"/>
</dbReference>
<name>A0A7I7XTL0_9MYCO</name>
<dbReference type="PANTHER" id="PTHR43731:SF9">
    <property type="entry name" value="SLR1461 PROTEIN"/>
    <property type="match status" value="1"/>
</dbReference>